<dbReference type="AlphaFoldDB" id="A0A1B8TZ19"/>
<dbReference type="Proteomes" id="UP000092612">
    <property type="component" value="Unassembled WGS sequence"/>
</dbReference>
<accession>A0A1B8TZ19</accession>
<dbReference type="NCBIfam" id="TIGR04183">
    <property type="entry name" value="Por_Secre_tail"/>
    <property type="match status" value="1"/>
</dbReference>
<dbReference type="EMBL" id="LSFL01000034">
    <property type="protein sequence ID" value="OBY64739.1"/>
    <property type="molecule type" value="Genomic_DNA"/>
</dbReference>
<evidence type="ECO:0000259" key="3">
    <source>
        <dbReference type="Pfam" id="PF18206"/>
    </source>
</evidence>
<reference evidence="6" key="1">
    <citation type="submission" date="2016-02" db="EMBL/GenBank/DDBJ databases">
        <title>Paenibacillus sp. LPB0068, isolated from Crassostrea gigas.</title>
        <authorList>
            <person name="Shin S.-K."/>
            <person name="Yi H."/>
        </authorList>
    </citation>
    <scope>NUCLEOTIDE SEQUENCE [LARGE SCALE GENOMIC DNA]</scope>
    <source>
        <strain evidence="6">KCTC 23969</strain>
    </source>
</reference>
<evidence type="ECO:0000259" key="4">
    <source>
        <dbReference type="Pfam" id="PF18962"/>
    </source>
</evidence>
<dbReference type="Gene3D" id="3.20.20.80">
    <property type="entry name" value="Glycosidases"/>
    <property type="match status" value="1"/>
</dbReference>
<evidence type="ECO:0000313" key="6">
    <source>
        <dbReference type="Proteomes" id="UP000092612"/>
    </source>
</evidence>
<evidence type="ECO:0000313" key="5">
    <source>
        <dbReference type="EMBL" id="OBY64739.1"/>
    </source>
</evidence>
<dbReference type="InterPro" id="IPR040527">
    <property type="entry name" value="Beta-sand_Porphyrn"/>
</dbReference>
<protein>
    <recommendedName>
        <fullName evidence="7">Agarase</fullName>
    </recommendedName>
</protein>
<dbReference type="SUPFAM" id="SSF51445">
    <property type="entry name" value="(Trans)glycosidases"/>
    <property type="match status" value="1"/>
</dbReference>
<comment type="caution">
    <text evidence="5">The sequence shown here is derived from an EMBL/GenBank/DDBJ whole genome shotgun (WGS) entry which is preliminary data.</text>
</comment>
<dbReference type="InterPro" id="IPR026444">
    <property type="entry name" value="Secre_tail"/>
</dbReference>
<proteinExistence type="predicted"/>
<gene>
    <name evidence="5" type="ORF">LPB301_09965</name>
</gene>
<dbReference type="CDD" id="cd21510">
    <property type="entry name" value="agarase_cat"/>
    <property type="match status" value="1"/>
</dbReference>
<dbReference type="Pfam" id="PF18962">
    <property type="entry name" value="Por_Secre_tail"/>
    <property type="match status" value="1"/>
</dbReference>
<evidence type="ECO:0000259" key="2">
    <source>
        <dbReference type="Pfam" id="PF18040"/>
    </source>
</evidence>
<keyword evidence="1" id="KW-0732">Signal</keyword>
<dbReference type="Gene3D" id="2.60.120.1200">
    <property type="match status" value="1"/>
</dbReference>
<organism evidence="5 6">
    <name type="scientific">Polaribacter reichenbachii</name>
    <dbReference type="NCBI Taxonomy" id="996801"/>
    <lineage>
        <taxon>Bacteria</taxon>
        <taxon>Pseudomonadati</taxon>
        <taxon>Bacteroidota</taxon>
        <taxon>Flavobacteriia</taxon>
        <taxon>Flavobacteriales</taxon>
        <taxon>Flavobacteriaceae</taxon>
    </lineage>
</organism>
<dbReference type="Pfam" id="PF18040">
    <property type="entry name" value="BPA_C"/>
    <property type="match status" value="1"/>
</dbReference>
<evidence type="ECO:0000256" key="1">
    <source>
        <dbReference type="ARBA" id="ARBA00022729"/>
    </source>
</evidence>
<name>A0A1B8TZ19_9FLAO</name>
<keyword evidence="6" id="KW-1185">Reference proteome</keyword>
<feature type="domain" description="Porphyranase beta-sandwich" evidence="3">
    <location>
        <begin position="501"/>
        <end position="604"/>
    </location>
</feature>
<dbReference type="Pfam" id="PF18206">
    <property type="entry name" value="Porphyrn_cat_1"/>
    <property type="match status" value="1"/>
</dbReference>
<dbReference type="KEGG" id="prn:BW723_05745"/>
<evidence type="ECO:0008006" key="7">
    <source>
        <dbReference type="Google" id="ProtNLM"/>
    </source>
</evidence>
<dbReference type="InterPro" id="IPR017853">
    <property type="entry name" value="GH"/>
</dbReference>
<sequence>MNLTYNTNGNSFNYIWIKLQRRSVTNSILEEFDGVFYTGSNPVASQDTVNLTYSLPNNIPLSSELVNGEYYQLFTAMWSGTSTWTGLDLLLNIVEENGVVNTTGNTKVVATLNTKHIVGEIESFDRSKFITIHSNQADNEWNGANSIADVRDDFLNGYDVFMGRDTGGITWHLSQLEEDPTRTGFANPSAITSRAPYWRGVYQNKNIQQYEARNNLIIAAQHHPFWTGNGQKNTGKGWQFANATAVGEYMGRYINEFHKDNGEPKPKFIEVMNEPAYADYGGPSDFTNDIQDISDFHNDVADAIKVQIPDAKVGGYTTAFPNFEKGDFERWHKRWKLFMDVAGEKMDFWSIHLYDFPSIGGKKQFRSGSNLEATFDMMEQYSMMKFGKVKPFVISEYGAQTHDYNNQEWSAYRDWLHVRSSNSMLPSFMDRPNLIASTINFIIAKAEWGYTSVPYVHRLLRKENEPNSYTGDWIYTDMIKFYQLWADVKGTRIDTYSDNLDIQVDGYLDGDKFYLMMNNLTFNDEIIDLSFLNSGNSTITAINKKHSYVNGLTPVLEDESLAIDVSSVTLKSEGTMILEITFNNPISVSQTNTEKKYYATTYLKEIAQNQENTFQINNVTTANYGEVVLRIGVGRLHNLSLKPIVKVNNRSITVPDNWRGDDQKDRERFFGVLEIPVPYDLLQTNNAISVEFPDSGGHISTVTMQVYNFSSDIRNSTLSVIEHPTKNLIKVYPNPTKGIIKIENGLSYNQLTIYDLRGVKVASFGKDQVIDISQFTAGVYYLKTDNGAICKIVKE</sequence>
<feature type="domain" description="Beta-porphyranase A C-terminal" evidence="2">
    <location>
        <begin position="613"/>
        <end position="707"/>
    </location>
</feature>
<feature type="domain" description="Secretion system C-terminal sorting" evidence="4">
    <location>
        <begin position="731"/>
        <end position="788"/>
    </location>
</feature>
<dbReference type="STRING" id="996801.BW723_05745"/>
<dbReference type="InterPro" id="IPR041224">
    <property type="entry name" value="BPA_C"/>
</dbReference>